<reference evidence="2" key="1">
    <citation type="submission" date="2003-08" db="EMBL/GenBank/DDBJ databases">
        <authorList>
            <person name="Birren B."/>
            <person name="Nusbaum C."/>
            <person name="Abebe A."/>
            <person name="Abouelleil A."/>
            <person name="Adekoya E."/>
            <person name="Ait-zahra M."/>
            <person name="Allen N."/>
            <person name="Allen T."/>
            <person name="An P."/>
            <person name="Anderson M."/>
            <person name="Anderson S."/>
            <person name="Arachchi H."/>
            <person name="Armbruster J."/>
            <person name="Bachantsang P."/>
            <person name="Baldwin J."/>
            <person name="Barry A."/>
            <person name="Bayul T."/>
            <person name="Blitshsteyn B."/>
            <person name="Bloom T."/>
            <person name="Blye J."/>
            <person name="Boguslavskiy L."/>
            <person name="Borowsky M."/>
            <person name="Boukhgalter B."/>
            <person name="Brunache A."/>
            <person name="Butler J."/>
            <person name="Calixte N."/>
            <person name="Calvo S."/>
            <person name="Camarata J."/>
            <person name="Campo K."/>
            <person name="Chang J."/>
            <person name="Cheshatsang Y."/>
            <person name="Citroen M."/>
            <person name="Collymore A."/>
            <person name="Considine T."/>
            <person name="Cook A."/>
            <person name="Cooke P."/>
            <person name="Corum B."/>
            <person name="Cuomo C."/>
            <person name="David R."/>
            <person name="Dawoe T."/>
            <person name="Degray S."/>
            <person name="Dodge S."/>
            <person name="Dooley K."/>
            <person name="Dorje P."/>
            <person name="Dorjee K."/>
            <person name="Dorris L."/>
            <person name="Duffey N."/>
            <person name="Dupes A."/>
            <person name="Elkins T."/>
            <person name="Engels R."/>
            <person name="Erickson J."/>
            <person name="Farina A."/>
            <person name="Faro S."/>
            <person name="Ferreira P."/>
            <person name="Fischer H."/>
            <person name="Fitzgerald M."/>
            <person name="Foley K."/>
            <person name="Gage D."/>
            <person name="Galagan J."/>
            <person name="Gearin G."/>
            <person name="Gnerre S."/>
            <person name="Gnirke A."/>
            <person name="Goyette A."/>
            <person name="Graham J."/>
            <person name="Grandbois E."/>
            <person name="Gyaltsen K."/>
            <person name="Hafez N."/>
            <person name="Hagopian D."/>
            <person name="Hagos B."/>
            <person name="Hall J."/>
            <person name="Hatcher B."/>
            <person name="Heller A."/>
            <person name="Higgins H."/>
            <person name="Honan T."/>
            <person name="Horn A."/>
            <person name="Houde N."/>
            <person name="Hughes L."/>
            <person name="Hulme W."/>
            <person name="Husby E."/>
            <person name="Iliev I."/>
            <person name="Jaffe D."/>
            <person name="Jones C."/>
            <person name="Kamal M."/>
            <person name="Kamat A."/>
            <person name="Kamvysselis M."/>
            <person name="Karlsson E."/>
            <person name="Kells C."/>
            <person name="Kieu A."/>
            <person name="Kisner P."/>
            <person name="Kodira C."/>
            <person name="Kulbokas E."/>
            <person name="Labutti K."/>
            <person name="Lama D."/>
            <person name="Landers T."/>
            <person name="Leger J."/>
            <person name="Levine S."/>
            <person name="Lewis D."/>
            <person name="Lewis T."/>
            <person name="Lindblad-toh K."/>
            <person name="Liu X."/>
            <person name="Lokyitsang T."/>
            <person name="Lokyitsang Y."/>
            <person name="Lucien O."/>
            <person name="Lui A."/>
            <person name="Ma L.J."/>
            <person name="Mabbitt R."/>
            <person name="Macdonald J."/>
            <person name="Maclean C."/>
            <person name="Major J."/>
            <person name="Manning J."/>
            <person name="Marabella R."/>
            <person name="Maru K."/>
            <person name="Matthews C."/>
            <person name="Mauceli E."/>
            <person name="Mccarthy M."/>
            <person name="Mcdonough S."/>
            <person name="Mcghee T."/>
            <person name="Meldrim J."/>
            <person name="Meneus L."/>
            <person name="Mesirov J."/>
            <person name="Mihalev A."/>
            <person name="Mihova T."/>
            <person name="Mikkelsen T."/>
            <person name="Mlenga V."/>
            <person name="Moru K."/>
            <person name="Mozes J."/>
            <person name="Mulrain L."/>
            <person name="Munson G."/>
            <person name="Naylor J."/>
            <person name="Newes C."/>
            <person name="Nguyen C."/>
            <person name="Nguyen N."/>
            <person name="Nguyen T."/>
            <person name="Nicol R."/>
            <person name="Nielsen C."/>
            <person name="Nizzari M."/>
            <person name="Norbu C."/>
            <person name="Norbu N."/>
            <person name="O'donnell P."/>
            <person name="Okoawo O."/>
            <person name="O'leary S."/>
            <person name="Omotosho B."/>
            <person name="O'neill K."/>
            <person name="Osman S."/>
            <person name="Parker S."/>
            <person name="Perrin D."/>
            <person name="Phunkhang P."/>
            <person name="Piqani B."/>
            <person name="Purcell S."/>
            <person name="Rachupka T."/>
            <person name="Ramasamy U."/>
            <person name="Rameau R."/>
            <person name="Ray V."/>
            <person name="Raymond C."/>
            <person name="Retta R."/>
            <person name="Richardson S."/>
            <person name="Rise C."/>
            <person name="Rodriguez J."/>
            <person name="Rogers J."/>
            <person name="Rogov P."/>
            <person name="Rutman M."/>
            <person name="Schupbach R."/>
            <person name="Seaman C."/>
            <person name="Settipalli S."/>
            <person name="Sharpe T."/>
            <person name="Sheridan J."/>
            <person name="Sherpa N."/>
            <person name="Shi J."/>
            <person name="Smirnov S."/>
            <person name="Smith C."/>
            <person name="Sougnez C."/>
            <person name="Spencer B."/>
            <person name="Stalker J."/>
            <person name="Stange-thomann N."/>
            <person name="Stavropoulos S."/>
            <person name="Stetson K."/>
            <person name="Stone C."/>
            <person name="Stone S."/>
            <person name="Stubbs M."/>
            <person name="Talamas J."/>
            <person name="Tchuinga P."/>
            <person name="Tenzing P."/>
            <person name="Tesfaye S."/>
            <person name="Theodore J."/>
            <person name="Thoulutsang Y."/>
            <person name="Topham K."/>
            <person name="Towey S."/>
            <person name="Tsamla T."/>
            <person name="Tsomo N."/>
            <person name="Vallee D."/>
            <person name="Vassiliev H."/>
            <person name="Venkataraman V."/>
            <person name="Vinson J."/>
            <person name="Vo A."/>
            <person name="Wade C."/>
            <person name="Wang S."/>
            <person name="Wangchuk T."/>
            <person name="Wangdi T."/>
            <person name="Whittaker C."/>
            <person name="Wilkinson J."/>
            <person name="Wu Y."/>
            <person name="Wyman D."/>
            <person name="Yadav S."/>
            <person name="Yang S."/>
            <person name="Yang X."/>
            <person name="Yeager S."/>
            <person name="Yee E."/>
            <person name="Young G."/>
            <person name="Zainoun J."/>
            <person name="Zembeck L."/>
            <person name="Zimmer A."/>
            <person name="Zody M."/>
            <person name="Lander E."/>
        </authorList>
    </citation>
    <scope>NUCLEOTIDE SEQUENCE [LARGE SCALE GENOMIC DNA]</scope>
</reference>
<sequence length="171" mass="19304">MTSNIDLNVDGSLVTAFVVYRLDSFPGGHEHFQNGLFGNDNFGWDKFVCFTTRKDLLISGVDSANKHIKLSTFLNTTNPSSIGTWKVLSVQWNVNAPGYSSVWYNGKLLARFSSYAVEADTKVALGDVSTFHNVPLNGAIGEFVMYRNRYITDSSMIKHHEYFMKKWKISE</sequence>
<reference evidence="1" key="2">
    <citation type="submission" date="2025-08" db="UniProtKB">
        <authorList>
            <consortium name="Ensembl"/>
        </authorList>
    </citation>
    <scope>IDENTIFICATION</scope>
</reference>
<evidence type="ECO:0000313" key="1">
    <source>
        <dbReference type="Ensembl" id="ENSCSAVP00000015231.1"/>
    </source>
</evidence>
<dbReference type="Ensembl" id="ENSCSAVT00000015405.1">
    <property type="protein sequence ID" value="ENSCSAVP00000015231.1"/>
    <property type="gene ID" value="ENSCSAVG00000008936.1"/>
</dbReference>
<dbReference type="InParanoid" id="H2ZCB5"/>
<accession>H2ZCB5</accession>
<dbReference type="AlphaFoldDB" id="H2ZCB5"/>
<evidence type="ECO:0000313" key="2">
    <source>
        <dbReference type="Proteomes" id="UP000007875"/>
    </source>
</evidence>
<proteinExistence type="predicted"/>
<name>H2ZCB5_CIOSA</name>
<reference evidence="1" key="3">
    <citation type="submission" date="2025-09" db="UniProtKB">
        <authorList>
            <consortium name="Ensembl"/>
        </authorList>
    </citation>
    <scope>IDENTIFICATION</scope>
</reference>
<dbReference type="HOGENOM" id="CLU_1562348_0_0_1"/>
<dbReference type="Proteomes" id="UP000007875">
    <property type="component" value="Unassembled WGS sequence"/>
</dbReference>
<dbReference type="GeneTree" id="ENSGT00530000064841"/>
<keyword evidence="2" id="KW-1185">Reference proteome</keyword>
<protein>
    <submittedName>
        <fullName evidence="1">Uncharacterized protein</fullName>
    </submittedName>
</protein>
<organism evidence="1 2">
    <name type="scientific">Ciona savignyi</name>
    <name type="common">Pacific transparent sea squirt</name>
    <dbReference type="NCBI Taxonomy" id="51511"/>
    <lineage>
        <taxon>Eukaryota</taxon>
        <taxon>Metazoa</taxon>
        <taxon>Chordata</taxon>
        <taxon>Tunicata</taxon>
        <taxon>Ascidiacea</taxon>
        <taxon>Phlebobranchia</taxon>
        <taxon>Cionidae</taxon>
        <taxon>Ciona</taxon>
    </lineage>
</organism>